<reference evidence="9" key="1">
    <citation type="submission" date="2021-10" db="EMBL/GenBank/DDBJ databases">
        <title>Gramella sp. ASW11-100T, isolated from marine sediment.</title>
        <authorList>
            <person name="Xia C."/>
        </authorList>
    </citation>
    <scope>NUCLEOTIDE SEQUENCE</scope>
    <source>
        <strain evidence="9">ASW11-100</strain>
    </source>
</reference>
<dbReference type="InterPro" id="IPR052159">
    <property type="entry name" value="Competence_DNA_uptake"/>
</dbReference>
<feature type="domain" description="ComEC/Rec2-related protein" evidence="7">
    <location>
        <begin position="239"/>
        <end position="507"/>
    </location>
</feature>
<evidence type="ECO:0000259" key="7">
    <source>
        <dbReference type="Pfam" id="PF03772"/>
    </source>
</evidence>
<evidence type="ECO:0000313" key="9">
    <source>
        <dbReference type="EMBL" id="MCB7481517.1"/>
    </source>
</evidence>
<feature type="transmembrane region" description="Helical" evidence="6">
    <location>
        <begin position="392"/>
        <end position="415"/>
    </location>
</feature>
<dbReference type="InterPro" id="IPR004477">
    <property type="entry name" value="ComEC_N"/>
</dbReference>
<proteinExistence type="predicted"/>
<feature type="transmembrane region" description="Helical" evidence="6">
    <location>
        <begin position="339"/>
        <end position="358"/>
    </location>
</feature>
<gene>
    <name evidence="9" type="ORF">LGQ90_09620</name>
</gene>
<evidence type="ECO:0000256" key="2">
    <source>
        <dbReference type="ARBA" id="ARBA00022475"/>
    </source>
</evidence>
<evidence type="ECO:0000256" key="6">
    <source>
        <dbReference type="SAM" id="Phobius"/>
    </source>
</evidence>
<keyword evidence="10" id="KW-1185">Reference proteome</keyword>
<comment type="subcellular location">
    <subcellularLocation>
        <location evidence="1">Cell membrane</location>
        <topology evidence="1">Multi-pass membrane protein</topology>
    </subcellularLocation>
</comment>
<feature type="transmembrane region" description="Helical" evidence="6">
    <location>
        <begin position="513"/>
        <end position="531"/>
    </location>
</feature>
<evidence type="ECO:0000313" key="10">
    <source>
        <dbReference type="Proteomes" id="UP001139414"/>
    </source>
</evidence>
<dbReference type="PANTHER" id="PTHR30619">
    <property type="entry name" value="DNA INTERNALIZATION/COMPETENCE PROTEIN COMEC/REC2"/>
    <property type="match status" value="1"/>
</dbReference>
<evidence type="ECO:0000256" key="5">
    <source>
        <dbReference type="ARBA" id="ARBA00023136"/>
    </source>
</evidence>
<keyword evidence="4 6" id="KW-1133">Transmembrane helix</keyword>
<feature type="transmembrane region" description="Helical" evidence="6">
    <location>
        <begin position="7"/>
        <end position="25"/>
    </location>
</feature>
<feature type="transmembrane region" description="Helical" evidence="6">
    <location>
        <begin position="462"/>
        <end position="482"/>
    </location>
</feature>
<feature type="transmembrane region" description="Helical" evidence="6">
    <location>
        <begin position="364"/>
        <end position="383"/>
    </location>
</feature>
<feature type="transmembrane region" description="Helical" evidence="6">
    <location>
        <begin position="488"/>
        <end position="506"/>
    </location>
</feature>
<accession>A0A9X1LJJ5</accession>
<dbReference type="Pfam" id="PF03772">
    <property type="entry name" value="Competence"/>
    <property type="match status" value="1"/>
</dbReference>
<dbReference type="RefSeq" id="WP_229340549.1">
    <property type="nucleotide sequence ID" value="NZ_JAJBZG010000005.1"/>
</dbReference>
<feature type="transmembrane region" description="Helical" evidence="6">
    <location>
        <begin position="293"/>
        <end position="309"/>
    </location>
</feature>
<keyword evidence="5 6" id="KW-0472">Membrane</keyword>
<dbReference type="Proteomes" id="UP001139414">
    <property type="component" value="Unassembled WGS sequence"/>
</dbReference>
<evidence type="ECO:0000256" key="3">
    <source>
        <dbReference type="ARBA" id="ARBA00022692"/>
    </source>
</evidence>
<dbReference type="EMBL" id="JAJBZG010000005">
    <property type="protein sequence ID" value="MCB7481517.1"/>
    <property type="molecule type" value="Genomic_DNA"/>
</dbReference>
<name>A0A9X1LJJ5_9FLAO</name>
<organism evidence="9 10">
    <name type="scientific">Christiangramia sediminis</name>
    <dbReference type="NCBI Taxonomy" id="2881336"/>
    <lineage>
        <taxon>Bacteria</taxon>
        <taxon>Pseudomonadati</taxon>
        <taxon>Bacteroidota</taxon>
        <taxon>Flavobacteriia</taxon>
        <taxon>Flavobacteriales</taxon>
        <taxon>Flavobacteriaceae</taxon>
        <taxon>Christiangramia</taxon>
    </lineage>
</organism>
<feature type="domain" description="DUF4131" evidence="8">
    <location>
        <begin position="27"/>
        <end position="197"/>
    </location>
</feature>
<evidence type="ECO:0000256" key="4">
    <source>
        <dbReference type="ARBA" id="ARBA00022989"/>
    </source>
</evidence>
<feature type="transmembrane region" description="Helical" evidence="6">
    <location>
        <begin position="255"/>
        <end position="281"/>
    </location>
</feature>
<dbReference type="AlphaFoldDB" id="A0A9X1LJJ5"/>
<comment type="caution">
    <text evidence="9">The sequence shown here is derived from an EMBL/GenBank/DDBJ whole genome shotgun (WGS) entry which is preliminary data.</text>
</comment>
<sequence length="681" mass="78049">MKDFRFIFLRLSFYLILGILAAFNFSVPTEILIISGILIFCLFLIAYFRANRNIFPDALFGITAFLLIFYLGFSATYFNIPENQKEHFINLDSKELPDPIVSARISEELKPTAFSQRFVINAERIIGRKEKLKVKGKVLLNLSPDSTRTTILKPGMQVLVPWSPQEIKEPLNPFQFSYKDYLNELNIKRQLNIQTSELEISNIERHDLQSRSWQLREQLISDLKKYDFGENEIAIFQALILGQRREISNTLYKNYAAAGAIHILAISGLHIGILLIILNFLFRALDRIKYGKLIKAIILILLLWSFAVLTGLSASVVRAVTMFSFIAIGLQLKRKTSALNSLFLSLFILLLINPHYIFQVGFQLSYLAVFSIIVFQPLISGLFQSKIKPVDYLWKLSSVSIAAQIGVIPLSLYYFHQFPGLFLLTNLIILPFLGLLLAYGIIVILLAAINSLPPFIAELFDLILRLMNGFIEWIAGVESFVFSNIHLSLFQTLSLYLIILAILLLLRSPDYKRIYFFLISILVFQLSTFYFRKNIPASEAIIFHKSRQTIIGVKNDQNLSLYSEENLDPDFIADYVRERKLGKVKTKKIPQIMDLSTKLSLIIDTTKNYQLSNFNPEIIILRNSPKINLERIIDQLSPKEIVADGSNYNYLVKRWQETAGNKKIPFHHTGEKGAYFIKPGK</sequence>
<dbReference type="PANTHER" id="PTHR30619:SF1">
    <property type="entry name" value="RECOMBINATION PROTEIN 2"/>
    <property type="match status" value="1"/>
</dbReference>
<feature type="transmembrane region" description="Helical" evidence="6">
    <location>
        <begin position="427"/>
        <end position="450"/>
    </location>
</feature>
<dbReference type="InterPro" id="IPR025405">
    <property type="entry name" value="DUF4131"/>
</dbReference>
<keyword evidence="2" id="KW-1003">Cell membrane</keyword>
<protein>
    <submittedName>
        <fullName evidence="9">ComEC family competence protein</fullName>
    </submittedName>
</protein>
<dbReference type="Pfam" id="PF13567">
    <property type="entry name" value="DUF4131"/>
    <property type="match status" value="1"/>
</dbReference>
<evidence type="ECO:0000256" key="1">
    <source>
        <dbReference type="ARBA" id="ARBA00004651"/>
    </source>
</evidence>
<keyword evidence="3 6" id="KW-0812">Transmembrane</keyword>
<feature type="transmembrane region" description="Helical" evidence="6">
    <location>
        <begin position="31"/>
        <end position="48"/>
    </location>
</feature>
<feature type="transmembrane region" description="Helical" evidence="6">
    <location>
        <begin position="60"/>
        <end position="80"/>
    </location>
</feature>
<evidence type="ECO:0000259" key="8">
    <source>
        <dbReference type="Pfam" id="PF13567"/>
    </source>
</evidence>
<dbReference type="GO" id="GO:0005886">
    <property type="term" value="C:plasma membrane"/>
    <property type="evidence" value="ECO:0007669"/>
    <property type="project" value="UniProtKB-SubCell"/>
</dbReference>
<dbReference type="NCBIfam" id="TIGR00360">
    <property type="entry name" value="ComEC_N-term"/>
    <property type="match status" value="1"/>
</dbReference>